<dbReference type="PANTHER" id="PTHR30035:SF3">
    <property type="entry name" value="INTERMEMBRANE PHOSPHOLIPID TRANSPORT SYSTEM LIPOPROTEIN MLAA"/>
    <property type="match status" value="1"/>
</dbReference>
<organism evidence="5 6">
    <name type="scientific">Neisseria lisongii</name>
    <dbReference type="NCBI Taxonomy" id="2912188"/>
    <lineage>
        <taxon>Bacteria</taxon>
        <taxon>Pseudomonadati</taxon>
        <taxon>Pseudomonadota</taxon>
        <taxon>Betaproteobacteria</taxon>
        <taxon>Neisseriales</taxon>
        <taxon>Neisseriaceae</taxon>
        <taxon>Neisseria</taxon>
    </lineage>
</organism>
<reference evidence="5" key="1">
    <citation type="submission" date="2022-01" db="EMBL/GenBank/DDBJ databases">
        <title>Neisseria sp. ZJ104.</title>
        <authorList>
            <person name="Yang C."/>
        </authorList>
    </citation>
    <scope>NUCLEOTIDE SEQUENCE</scope>
    <source>
        <strain evidence="5">ZJ104</strain>
    </source>
</reference>
<feature type="region of interest" description="Disordered" evidence="3">
    <location>
        <begin position="241"/>
        <end position="283"/>
    </location>
</feature>
<dbReference type="RefSeq" id="WP_237092860.1">
    <property type="nucleotide sequence ID" value="NZ_JAKKDL010000006.1"/>
</dbReference>
<evidence type="ECO:0000256" key="3">
    <source>
        <dbReference type="SAM" id="MobiDB-lite"/>
    </source>
</evidence>
<dbReference type="GO" id="GO:0120010">
    <property type="term" value="P:intermembrane phospholipid transfer"/>
    <property type="evidence" value="ECO:0007669"/>
    <property type="project" value="TreeGrafter"/>
</dbReference>
<dbReference type="PRINTS" id="PR01805">
    <property type="entry name" value="VACJLIPOPROT"/>
</dbReference>
<evidence type="ECO:0000313" key="5">
    <source>
        <dbReference type="EMBL" id="MCF7529953.1"/>
    </source>
</evidence>
<name>A0AAW5APU8_9NEIS</name>
<evidence type="ECO:0000256" key="4">
    <source>
        <dbReference type="SAM" id="SignalP"/>
    </source>
</evidence>
<dbReference type="Proteomes" id="UP001201397">
    <property type="component" value="Unassembled WGS sequence"/>
</dbReference>
<evidence type="ECO:0000313" key="6">
    <source>
        <dbReference type="Proteomes" id="UP001201397"/>
    </source>
</evidence>
<dbReference type="InterPro" id="IPR007428">
    <property type="entry name" value="MlaA"/>
</dbReference>
<protein>
    <submittedName>
        <fullName evidence="5">VacJ family lipoprotein</fullName>
    </submittedName>
</protein>
<dbReference type="GO" id="GO:0016020">
    <property type="term" value="C:membrane"/>
    <property type="evidence" value="ECO:0007669"/>
    <property type="project" value="InterPro"/>
</dbReference>
<evidence type="ECO:0000256" key="1">
    <source>
        <dbReference type="ARBA" id="ARBA00010634"/>
    </source>
</evidence>
<gene>
    <name evidence="5" type="ORF">L4H06_06915</name>
</gene>
<proteinExistence type="inferred from homology"/>
<accession>A0AAW5APU8</accession>
<sequence length="283" mass="30661">MKKATVPLILSVLLAAQPAFAERNPADPYEPYNRAVSKFNDTADRYIMAPVARGYRKITPQPVRTGVSNFFNNLRDVVSFGSNLLRLDIKRASEDIVRVGINTTFGIGGLIDIAGAGGVPDNKNTLGDTLATWGWKNSNYFVVPLLGPSTVRDTVGNAVTTVYPVKNTFLKTSAERWGSTGLNAVNTRENLLDLTDSLDGAAIDKYSYTRDLYMRLRTQQTGGTLPEQADDNIDIDELVSDETAGVSEQPDNSITADTVAETAALPDTSEETTSEAVAEHIEP</sequence>
<feature type="signal peptide" evidence="4">
    <location>
        <begin position="1"/>
        <end position="21"/>
    </location>
</feature>
<feature type="chain" id="PRO_5044003196" evidence="4">
    <location>
        <begin position="22"/>
        <end position="283"/>
    </location>
</feature>
<comment type="similarity">
    <text evidence="1">Belongs to the MlaA family.</text>
</comment>
<dbReference type="AlphaFoldDB" id="A0AAW5APU8"/>
<keyword evidence="5" id="KW-0449">Lipoprotein</keyword>
<comment type="caution">
    <text evidence="5">The sequence shown here is derived from an EMBL/GenBank/DDBJ whole genome shotgun (WGS) entry which is preliminary data.</text>
</comment>
<keyword evidence="2 4" id="KW-0732">Signal</keyword>
<dbReference type="EMBL" id="JAKKDL010000006">
    <property type="protein sequence ID" value="MCF7529953.1"/>
    <property type="molecule type" value="Genomic_DNA"/>
</dbReference>
<dbReference type="Pfam" id="PF04333">
    <property type="entry name" value="MlaA"/>
    <property type="match status" value="1"/>
</dbReference>
<evidence type="ECO:0000256" key="2">
    <source>
        <dbReference type="ARBA" id="ARBA00022729"/>
    </source>
</evidence>
<dbReference type="PANTHER" id="PTHR30035">
    <property type="entry name" value="LIPOPROTEIN VACJ-RELATED"/>
    <property type="match status" value="1"/>
</dbReference>